<gene>
    <name evidence="2" type="ORF">J2S05_003570</name>
</gene>
<dbReference type="RefSeq" id="WP_306985069.1">
    <property type="nucleotide sequence ID" value="NZ_JAUSUA010000006.1"/>
</dbReference>
<dbReference type="Pfam" id="PF00903">
    <property type="entry name" value="Glyoxalase"/>
    <property type="match status" value="1"/>
</dbReference>
<dbReference type="Gene3D" id="3.10.180.10">
    <property type="entry name" value="2,3-Dihydroxybiphenyl 1,2-Dioxygenase, domain 1"/>
    <property type="match status" value="1"/>
</dbReference>
<evidence type="ECO:0000259" key="1">
    <source>
        <dbReference type="Pfam" id="PF00903"/>
    </source>
</evidence>
<comment type="caution">
    <text evidence="2">The sequence shown here is derived from an EMBL/GenBank/DDBJ whole genome shotgun (WGS) entry which is preliminary data.</text>
</comment>
<protein>
    <submittedName>
        <fullName evidence="2">Catechol 2,3-dioxygenase-like lactoylglutathione lyase family enzyme</fullName>
    </submittedName>
</protein>
<feature type="domain" description="Glyoxalase/fosfomycin resistance/dioxygenase" evidence="1">
    <location>
        <begin position="10"/>
        <end position="106"/>
    </location>
</feature>
<dbReference type="Proteomes" id="UP001225034">
    <property type="component" value="Unassembled WGS sequence"/>
</dbReference>
<dbReference type="EMBL" id="JAUSUA010000006">
    <property type="protein sequence ID" value="MDQ0208758.1"/>
    <property type="molecule type" value="Genomic_DNA"/>
</dbReference>
<dbReference type="InterPro" id="IPR029068">
    <property type="entry name" value="Glyas_Bleomycin-R_OHBP_Dase"/>
</dbReference>
<reference evidence="2 3" key="1">
    <citation type="submission" date="2023-07" db="EMBL/GenBank/DDBJ databases">
        <title>Genomic Encyclopedia of Type Strains, Phase IV (KMG-IV): sequencing the most valuable type-strain genomes for metagenomic binning, comparative biology and taxonomic classification.</title>
        <authorList>
            <person name="Goeker M."/>
        </authorList>
    </citation>
    <scope>NUCLEOTIDE SEQUENCE [LARGE SCALE GENOMIC DNA]</scope>
    <source>
        <strain evidence="2 3">DSM 19154</strain>
    </source>
</reference>
<dbReference type="CDD" id="cd06587">
    <property type="entry name" value="VOC"/>
    <property type="match status" value="1"/>
</dbReference>
<proteinExistence type="predicted"/>
<dbReference type="SUPFAM" id="SSF54593">
    <property type="entry name" value="Glyoxalase/Bleomycin resistance protein/Dihydroxybiphenyl dioxygenase"/>
    <property type="match status" value="1"/>
</dbReference>
<accession>A0ABT9YLK6</accession>
<organism evidence="2 3">
    <name type="scientific">Alkalicoccobacillus murimartini</name>
    <dbReference type="NCBI Taxonomy" id="171685"/>
    <lineage>
        <taxon>Bacteria</taxon>
        <taxon>Bacillati</taxon>
        <taxon>Bacillota</taxon>
        <taxon>Bacilli</taxon>
        <taxon>Bacillales</taxon>
        <taxon>Bacillaceae</taxon>
        <taxon>Alkalicoccobacillus</taxon>
    </lineage>
</organism>
<evidence type="ECO:0000313" key="2">
    <source>
        <dbReference type="EMBL" id="MDQ0208758.1"/>
    </source>
</evidence>
<sequence>MEGKLIFQFVPVQDLAKAVELYRDTLGFSEAWRVGDGTVAFLLPETEVKLMVEQVEHGSRDAAGPVFLVPSVNQVFNKYKDHLTFLGEPADTPDGLWLRALDQSGNGIYFTDESKAKAEPTSIHVS</sequence>
<keyword evidence="3" id="KW-1185">Reference proteome</keyword>
<evidence type="ECO:0000313" key="3">
    <source>
        <dbReference type="Proteomes" id="UP001225034"/>
    </source>
</evidence>
<dbReference type="InterPro" id="IPR004360">
    <property type="entry name" value="Glyas_Fos-R_dOase_dom"/>
</dbReference>
<name>A0ABT9YLK6_9BACI</name>